<keyword evidence="3" id="KW-1185">Reference proteome</keyword>
<protein>
    <submittedName>
        <fullName evidence="2">DUF6730 family protein</fullName>
    </submittedName>
</protein>
<dbReference type="InterPro" id="IPR046617">
    <property type="entry name" value="DUF6730"/>
</dbReference>
<reference evidence="2 3" key="1">
    <citation type="submission" date="2023-09" db="EMBL/GenBank/DDBJ databases">
        <authorList>
            <person name="Rey-Velasco X."/>
        </authorList>
    </citation>
    <scope>NUCLEOTIDE SEQUENCE [LARGE SCALE GENOMIC DNA]</scope>
    <source>
        <strain evidence="2 3">F363</strain>
    </source>
</reference>
<keyword evidence="1" id="KW-0472">Membrane</keyword>
<evidence type="ECO:0000313" key="2">
    <source>
        <dbReference type="EMBL" id="MDT0644211.1"/>
    </source>
</evidence>
<accession>A0ABU3CCZ0</accession>
<gene>
    <name evidence="2" type="ORF">RM553_15345</name>
</gene>
<keyword evidence="1" id="KW-0812">Transmembrane</keyword>
<proteinExistence type="predicted"/>
<dbReference type="RefSeq" id="WP_311535829.1">
    <property type="nucleotide sequence ID" value="NZ_JAVRHQ010000022.1"/>
</dbReference>
<organism evidence="2 3">
    <name type="scientific">Autumnicola tepida</name>
    <dbReference type="NCBI Taxonomy" id="3075595"/>
    <lineage>
        <taxon>Bacteria</taxon>
        <taxon>Pseudomonadati</taxon>
        <taxon>Bacteroidota</taxon>
        <taxon>Flavobacteriia</taxon>
        <taxon>Flavobacteriales</taxon>
        <taxon>Flavobacteriaceae</taxon>
        <taxon>Autumnicola</taxon>
    </lineage>
</organism>
<sequence length="149" mass="17559">MKKLDEIMELMADEMADFKKAVLQLQLLSRQLFELSIPISTEALENQLAIFLEKQEVQNQERDEILRSIDKKLYNVRLIPDYLLVLFAVLGITALGMVGYFGYSANAQQEENFKIYRMISESENQLQQDFFATYPEIKEEYCQWLEDKK</sequence>
<evidence type="ECO:0000256" key="1">
    <source>
        <dbReference type="SAM" id="Phobius"/>
    </source>
</evidence>
<comment type="caution">
    <text evidence="2">The sequence shown here is derived from an EMBL/GenBank/DDBJ whole genome shotgun (WGS) entry which is preliminary data.</text>
</comment>
<dbReference type="EMBL" id="JAVRHQ010000022">
    <property type="protein sequence ID" value="MDT0644211.1"/>
    <property type="molecule type" value="Genomic_DNA"/>
</dbReference>
<dbReference type="Proteomes" id="UP001262889">
    <property type="component" value="Unassembled WGS sequence"/>
</dbReference>
<feature type="transmembrane region" description="Helical" evidence="1">
    <location>
        <begin position="82"/>
        <end position="103"/>
    </location>
</feature>
<name>A0ABU3CCZ0_9FLAO</name>
<evidence type="ECO:0000313" key="3">
    <source>
        <dbReference type="Proteomes" id="UP001262889"/>
    </source>
</evidence>
<keyword evidence="1" id="KW-1133">Transmembrane helix</keyword>
<dbReference type="Pfam" id="PF20503">
    <property type="entry name" value="DUF6730"/>
    <property type="match status" value="1"/>
</dbReference>